<sequence length="585" mass="64360">MIPLDLVHLYVHDLAAWRLKLRLATGRYYYLELDAPDYEVGFLFDRWIRLINLLQEPSTSWAPRTLHTPPPGDLSRSSPFASTWRLQAGSHGVVETVAEHFSCLHNPGLKLLLKKIQKDSELLVMVSRDIPVSWPNKTKRKHGSSSYRSSSDPTCDSSQTEIPLPEKPSITIRTIFSIISSTVNQVHLSESGRVTISRCMMETPSHCISEDSPDFSSTISYDQLEQYLWQQDIEDLMDATSTTLTSSSFSPTTHTTTFYRGTPYPSLHRHNIQTRPPASQKALSVPATSGKTPFILDQSQKVAAVPAVPQKVSIVPVVPKKATVVPDSSQKAPAEHAPPQKSPAVPAPSQKAPAISAVPQKAPAVPAVPQKDPFVSVPSQKAMPVPVPSQKAPVVSVPSQKKALTSPAQYQRAFSPLTSLEKIPADTTMLPAGSHRVDMLERSQPEVRPEPVVIMGAQETNVVEQRTQTRSLELPSGMTKKMSAEVLVSKTREVTLEGLKGMGKSEDKFYKKKEEIIVDLPGLKSKEMEQQKRWINTKELSLHGPALEHSRPFSVEGLALQVDGHGELQRAALEACGDYSALLAL</sequence>
<dbReference type="PANTHER" id="PTHR22574">
    <property type="match status" value="1"/>
</dbReference>
<protein>
    <recommendedName>
        <fullName evidence="3">Golgi associated RAB2 interactor protein-like Rab2B-binding domain-containing protein</fullName>
    </recommendedName>
</protein>
<name>G3ULH8_LOXAF</name>
<comment type="similarity">
    <text evidence="1">Belongs to the GARIN family.</text>
</comment>
<reference evidence="4" key="3">
    <citation type="submission" date="2025-09" db="UniProtKB">
        <authorList>
            <consortium name="Ensembl"/>
        </authorList>
    </citation>
    <scope>IDENTIFICATION</scope>
    <source>
        <strain evidence="4">Isolate ISIS603380</strain>
    </source>
</reference>
<evidence type="ECO:0000313" key="4">
    <source>
        <dbReference type="Ensembl" id="ENSLAFP00000028687.1"/>
    </source>
</evidence>
<dbReference type="STRING" id="9785.ENSLAFP00000028687"/>
<dbReference type="GO" id="GO:0005634">
    <property type="term" value="C:nucleus"/>
    <property type="evidence" value="ECO:0007669"/>
    <property type="project" value="TreeGrafter"/>
</dbReference>
<dbReference type="Pfam" id="PF12480">
    <property type="entry name" value="GARIL_Rab2_bd"/>
    <property type="match status" value="1"/>
</dbReference>
<evidence type="ECO:0000313" key="5">
    <source>
        <dbReference type="Proteomes" id="UP000007646"/>
    </source>
</evidence>
<dbReference type="InterPro" id="IPR022168">
    <property type="entry name" value="GARIL-like_Rab2B-bd"/>
</dbReference>
<accession>G3ULH8</accession>
<feature type="compositionally biased region" description="Low complexity" evidence="2">
    <location>
        <begin position="144"/>
        <end position="158"/>
    </location>
</feature>
<dbReference type="AlphaFoldDB" id="G3ULH8"/>
<feature type="region of interest" description="Disordered" evidence="2">
    <location>
        <begin position="326"/>
        <end position="353"/>
    </location>
</feature>
<evidence type="ECO:0000259" key="3">
    <source>
        <dbReference type="Pfam" id="PF12480"/>
    </source>
</evidence>
<dbReference type="Proteomes" id="UP000007646">
    <property type="component" value="Unassembled WGS sequence"/>
</dbReference>
<dbReference type="eggNOG" id="ENOG502S1VC">
    <property type="taxonomic scope" value="Eukaryota"/>
</dbReference>
<reference evidence="4" key="2">
    <citation type="submission" date="2025-08" db="UniProtKB">
        <authorList>
            <consortium name="Ensembl"/>
        </authorList>
    </citation>
    <scope>IDENTIFICATION</scope>
    <source>
        <strain evidence="4">Isolate ISIS603380</strain>
    </source>
</reference>
<feature type="region of interest" description="Disordered" evidence="2">
    <location>
        <begin position="135"/>
        <end position="163"/>
    </location>
</feature>
<dbReference type="GeneTree" id="ENSGT00940000163150"/>
<reference evidence="4 5" key="1">
    <citation type="submission" date="2009-06" db="EMBL/GenBank/DDBJ databases">
        <title>The Genome Sequence of Loxodonta africana (African elephant).</title>
        <authorList>
            <person name="Di Palma F."/>
            <person name="Heiman D."/>
            <person name="Young S."/>
            <person name="Johnson J."/>
            <person name="Lander E.S."/>
            <person name="Lindblad-Toh K."/>
        </authorList>
    </citation>
    <scope>NUCLEOTIDE SEQUENCE [LARGE SCALE GENOMIC DNA]</scope>
    <source>
        <strain evidence="4 5">Isolate ISIS603380</strain>
    </source>
</reference>
<feature type="domain" description="Golgi associated RAB2 interactor protein-like Rab2B-binding" evidence="3">
    <location>
        <begin position="1"/>
        <end position="63"/>
    </location>
</feature>
<organism evidence="4 5">
    <name type="scientific">Loxodonta africana</name>
    <name type="common">African elephant</name>
    <dbReference type="NCBI Taxonomy" id="9785"/>
    <lineage>
        <taxon>Eukaryota</taxon>
        <taxon>Metazoa</taxon>
        <taxon>Chordata</taxon>
        <taxon>Craniata</taxon>
        <taxon>Vertebrata</taxon>
        <taxon>Euteleostomi</taxon>
        <taxon>Mammalia</taxon>
        <taxon>Eutheria</taxon>
        <taxon>Afrotheria</taxon>
        <taxon>Proboscidea</taxon>
        <taxon>Elephantidae</taxon>
        <taxon>Loxodonta</taxon>
    </lineage>
</organism>
<evidence type="ECO:0000256" key="2">
    <source>
        <dbReference type="SAM" id="MobiDB-lite"/>
    </source>
</evidence>
<dbReference type="Ensembl" id="ENSLAFT00000025945.1">
    <property type="protein sequence ID" value="ENSLAFP00000028687.1"/>
    <property type="gene ID" value="ENSLAFG00000027071.1"/>
</dbReference>
<dbReference type="InParanoid" id="G3ULH8"/>
<dbReference type="PANTHER" id="PTHR22574:SF12">
    <property type="entry name" value="GOLGI-ASSOCIATED RAB2 INTERACTOR PROTEIN 5B"/>
    <property type="match status" value="1"/>
</dbReference>
<dbReference type="OMA" id="HLCVHDL"/>
<proteinExistence type="inferred from homology"/>
<keyword evidence="5" id="KW-1185">Reference proteome</keyword>
<dbReference type="HOGENOM" id="CLU_457566_0_0_1"/>
<dbReference type="FunCoup" id="G3ULH8">
    <property type="interactions" value="9"/>
</dbReference>
<evidence type="ECO:0000256" key="1">
    <source>
        <dbReference type="ARBA" id="ARBA00038379"/>
    </source>
</evidence>